<evidence type="ECO:0000256" key="3">
    <source>
        <dbReference type="ARBA" id="ARBA00022676"/>
    </source>
</evidence>
<feature type="transmembrane region" description="Helical" evidence="8">
    <location>
        <begin position="234"/>
        <end position="263"/>
    </location>
</feature>
<dbReference type="Pfam" id="PF13231">
    <property type="entry name" value="PMT_2"/>
    <property type="match status" value="1"/>
</dbReference>
<evidence type="ECO:0000256" key="7">
    <source>
        <dbReference type="ARBA" id="ARBA00023136"/>
    </source>
</evidence>
<feature type="transmembrane region" description="Helical" evidence="8">
    <location>
        <begin position="294"/>
        <end position="318"/>
    </location>
</feature>
<evidence type="ECO:0000256" key="8">
    <source>
        <dbReference type="SAM" id="Phobius"/>
    </source>
</evidence>
<evidence type="ECO:0000256" key="5">
    <source>
        <dbReference type="ARBA" id="ARBA00022692"/>
    </source>
</evidence>
<keyword evidence="7 8" id="KW-0472">Membrane</keyword>
<evidence type="ECO:0000313" key="10">
    <source>
        <dbReference type="EMBL" id="XBH19933.1"/>
    </source>
</evidence>
<feature type="transmembrane region" description="Helical" evidence="8">
    <location>
        <begin position="387"/>
        <end position="405"/>
    </location>
</feature>
<evidence type="ECO:0000256" key="4">
    <source>
        <dbReference type="ARBA" id="ARBA00022679"/>
    </source>
</evidence>
<reference evidence="10" key="1">
    <citation type="submission" date="2023-03" db="EMBL/GenBank/DDBJ databases">
        <title>Edaphobacter sp.</title>
        <authorList>
            <person name="Huber K.J."/>
            <person name="Papendorf J."/>
            <person name="Pilke C."/>
            <person name="Bunk B."/>
            <person name="Sproeer C."/>
            <person name="Pester M."/>
        </authorList>
    </citation>
    <scope>NUCLEOTIDE SEQUENCE</scope>
    <source>
        <strain evidence="10">DSM 110680</strain>
    </source>
</reference>
<sequence>MAIASKRWFYAVWVVGIGAFAVLHALNLTADFPNHTPLHIDWAKYTDEGWYGNAAIRAHLFGRWYFPGDFNPAPAVPVWPFLEWILFFFTGVSIAAARALAVAFFFANLVLTYTLLRPRGPRWMALLALSLMVTSSFLYCFSRLAILEPMLTAFLLTALNLAVRLPRMKRPMVASAIVGVLFTLMMLTKTTAIFLLPAIGWAFFAAFRATGDERISSASDQDPSRLHAWFDPRAIRCAAVALATFAVTFGAWMALVVTLGYFADYKYLLFINKYIKPTEFYWPLLSFWWSLRGLIWVDQILIPLCEVLIGAALVAAVFLRKQNGWGKRLLLDPIFGASILAAGGYILFMTYQNHPQPRYFALVAVFCFVIIAMATEAMVSAAGIMRLLGWGAVAVTAMAIVLNGLQTASYAAHPEYTFVNAALQLTAYIDQHPNGNRILVSISGDEISLVSHVEALCDDFGTLSPAFPDLPTKMAVYKPGWWATWNDIDLGTLEDIHTHYSLEQVAAFKAFDDPERNTLVLFKLHPLPGGQVRLIEGTNLQQQLPGDKIDIPLQ</sequence>
<proteinExistence type="predicted"/>
<feature type="transmembrane region" description="Helical" evidence="8">
    <location>
        <begin position="193"/>
        <end position="211"/>
    </location>
</feature>
<accession>A0AAU7DSF4</accession>
<dbReference type="EC" id="2.4.-.-" evidence="10"/>
<feature type="transmembrane region" description="Helical" evidence="8">
    <location>
        <begin position="123"/>
        <end position="139"/>
    </location>
</feature>
<comment type="subcellular location">
    <subcellularLocation>
        <location evidence="1">Cell membrane</location>
        <topology evidence="1">Multi-pass membrane protein</topology>
    </subcellularLocation>
</comment>
<name>A0AAU7DSF4_9BACT</name>
<dbReference type="InterPro" id="IPR038731">
    <property type="entry name" value="RgtA/B/C-like"/>
</dbReference>
<feature type="transmembrane region" description="Helical" evidence="8">
    <location>
        <begin position="84"/>
        <end position="111"/>
    </location>
</feature>
<dbReference type="GO" id="GO:0009103">
    <property type="term" value="P:lipopolysaccharide biosynthetic process"/>
    <property type="evidence" value="ECO:0007669"/>
    <property type="project" value="UniProtKB-ARBA"/>
</dbReference>
<dbReference type="RefSeq" id="WP_348265155.1">
    <property type="nucleotide sequence ID" value="NZ_CP121196.1"/>
</dbReference>
<dbReference type="AlphaFoldDB" id="A0AAU7DSF4"/>
<feature type="transmembrane region" description="Helical" evidence="8">
    <location>
        <begin position="7"/>
        <end position="26"/>
    </location>
</feature>
<evidence type="ECO:0000256" key="2">
    <source>
        <dbReference type="ARBA" id="ARBA00022475"/>
    </source>
</evidence>
<dbReference type="GO" id="GO:0016763">
    <property type="term" value="F:pentosyltransferase activity"/>
    <property type="evidence" value="ECO:0007669"/>
    <property type="project" value="TreeGrafter"/>
</dbReference>
<dbReference type="InterPro" id="IPR050297">
    <property type="entry name" value="LipidA_mod_glycosyltrf_83"/>
</dbReference>
<gene>
    <name evidence="10" type="ORF">P8935_11575</name>
</gene>
<keyword evidence="5 8" id="KW-0812">Transmembrane</keyword>
<feature type="domain" description="Glycosyltransferase RgtA/B/C/D-like" evidence="9">
    <location>
        <begin position="77"/>
        <end position="205"/>
    </location>
</feature>
<keyword evidence="4 10" id="KW-0808">Transferase</keyword>
<organism evidence="10">
    <name type="scientific">Telmatobacter sp. DSM 110680</name>
    <dbReference type="NCBI Taxonomy" id="3036704"/>
    <lineage>
        <taxon>Bacteria</taxon>
        <taxon>Pseudomonadati</taxon>
        <taxon>Acidobacteriota</taxon>
        <taxon>Terriglobia</taxon>
        <taxon>Terriglobales</taxon>
        <taxon>Acidobacteriaceae</taxon>
        <taxon>Telmatobacter</taxon>
    </lineage>
</organism>
<dbReference type="GO" id="GO:0005886">
    <property type="term" value="C:plasma membrane"/>
    <property type="evidence" value="ECO:0007669"/>
    <property type="project" value="UniProtKB-SubCell"/>
</dbReference>
<evidence type="ECO:0000256" key="1">
    <source>
        <dbReference type="ARBA" id="ARBA00004651"/>
    </source>
</evidence>
<keyword evidence="2" id="KW-1003">Cell membrane</keyword>
<dbReference type="PANTHER" id="PTHR33908:SF11">
    <property type="entry name" value="MEMBRANE PROTEIN"/>
    <property type="match status" value="1"/>
</dbReference>
<feature type="transmembrane region" description="Helical" evidence="8">
    <location>
        <begin position="330"/>
        <end position="351"/>
    </location>
</feature>
<dbReference type="EMBL" id="CP121196">
    <property type="protein sequence ID" value="XBH19933.1"/>
    <property type="molecule type" value="Genomic_DNA"/>
</dbReference>
<feature type="transmembrane region" description="Helical" evidence="8">
    <location>
        <begin position="357"/>
        <end position="375"/>
    </location>
</feature>
<keyword evidence="6 8" id="KW-1133">Transmembrane helix</keyword>
<dbReference type="PANTHER" id="PTHR33908">
    <property type="entry name" value="MANNOSYLTRANSFERASE YKCB-RELATED"/>
    <property type="match status" value="1"/>
</dbReference>
<keyword evidence="3 10" id="KW-0328">Glycosyltransferase</keyword>
<evidence type="ECO:0000259" key="9">
    <source>
        <dbReference type="Pfam" id="PF13231"/>
    </source>
</evidence>
<protein>
    <submittedName>
        <fullName evidence="10">Glycosyltransferase family 39 protein</fullName>
        <ecNumber evidence="10">2.4.-.-</ecNumber>
    </submittedName>
</protein>
<evidence type="ECO:0000256" key="6">
    <source>
        <dbReference type="ARBA" id="ARBA00022989"/>
    </source>
</evidence>